<organism evidence="2 3">
    <name type="scientific">Thermocoleostomius sinensis A174</name>
    <dbReference type="NCBI Taxonomy" id="2016057"/>
    <lineage>
        <taxon>Bacteria</taxon>
        <taxon>Bacillati</taxon>
        <taxon>Cyanobacteriota</taxon>
        <taxon>Cyanophyceae</taxon>
        <taxon>Oculatellales</taxon>
        <taxon>Oculatellaceae</taxon>
        <taxon>Thermocoleostomius</taxon>
    </lineage>
</organism>
<sequence length="125" mass="14454">MTALKGTLLRGRYRITQSLGSGGFGDTYLAEDQDLPDRPFCVVKHLSPKQSSPELLITARRLFNAEAIVLHRLGQEHPMASPWKWWKFWGGHSRWDRQPMSQSDGIAKVHNVKSRFRDFSWDGFR</sequence>
<dbReference type="KEGG" id="tsin:OXH18_23595"/>
<dbReference type="InterPro" id="IPR011009">
    <property type="entry name" value="Kinase-like_dom_sf"/>
</dbReference>
<dbReference type="InterPro" id="IPR017441">
    <property type="entry name" value="Protein_kinase_ATP_BS"/>
</dbReference>
<evidence type="ECO:0000256" key="1">
    <source>
        <dbReference type="PROSITE-ProRule" id="PRU10141"/>
    </source>
</evidence>
<keyword evidence="3" id="KW-1185">Reference proteome</keyword>
<dbReference type="EMBL" id="CP113797">
    <property type="protein sequence ID" value="WAL60117.1"/>
    <property type="molecule type" value="Genomic_DNA"/>
</dbReference>
<gene>
    <name evidence="2" type="ORF">OXH18_23595</name>
</gene>
<feature type="binding site" evidence="1">
    <location>
        <position position="44"/>
    </location>
    <ligand>
        <name>ATP</name>
        <dbReference type="ChEBI" id="CHEBI:30616"/>
    </ligand>
</feature>
<evidence type="ECO:0000313" key="2">
    <source>
        <dbReference type="EMBL" id="WAL60117.1"/>
    </source>
</evidence>
<reference evidence="2" key="1">
    <citation type="submission" date="2022-12" db="EMBL/GenBank/DDBJ databases">
        <title>Polyphasic identification of a Novel Hot-Spring Cyanobacterium Ocullathermofonsia sinensis gen nov. sp. nov. and Genomic Insights on its Adaptations to the Thermal Habitat.</title>
        <authorList>
            <person name="Daroch M."/>
            <person name="Tang J."/>
            <person name="Jiang Y."/>
        </authorList>
    </citation>
    <scope>NUCLEOTIDE SEQUENCE</scope>
    <source>
        <strain evidence="2">PKUAC-SCTA174</strain>
    </source>
</reference>
<proteinExistence type="predicted"/>
<evidence type="ECO:0008006" key="4">
    <source>
        <dbReference type="Google" id="ProtNLM"/>
    </source>
</evidence>
<keyword evidence="1" id="KW-0547">Nucleotide-binding</keyword>
<protein>
    <recommendedName>
        <fullName evidence="4">Protein kinase domain-containing protein</fullName>
    </recommendedName>
</protein>
<dbReference type="Gene3D" id="3.30.200.20">
    <property type="entry name" value="Phosphorylase Kinase, domain 1"/>
    <property type="match status" value="1"/>
</dbReference>
<dbReference type="Proteomes" id="UP001163152">
    <property type="component" value="Chromosome"/>
</dbReference>
<dbReference type="AlphaFoldDB" id="A0A9E8ZE19"/>
<accession>A0A9E8ZE19</accession>
<evidence type="ECO:0000313" key="3">
    <source>
        <dbReference type="Proteomes" id="UP001163152"/>
    </source>
</evidence>
<dbReference type="PROSITE" id="PS00107">
    <property type="entry name" value="PROTEIN_KINASE_ATP"/>
    <property type="match status" value="1"/>
</dbReference>
<dbReference type="GO" id="GO:0005524">
    <property type="term" value="F:ATP binding"/>
    <property type="evidence" value="ECO:0007669"/>
    <property type="project" value="UniProtKB-UniRule"/>
</dbReference>
<dbReference type="SUPFAM" id="SSF56112">
    <property type="entry name" value="Protein kinase-like (PK-like)"/>
    <property type="match status" value="1"/>
</dbReference>
<name>A0A9E8ZE19_9CYAN</name>
<keyword evidence="1" id="KW-0067">ATP-binding</keyword>